<keyword evidence="4 5" id="KW-0472">Membrane</keyword>
<proteinExistence type="predicted"/>
<evidence type="ECO:0000256" key="4">
    <source>
        <dbReference type="ARBA" id="ARBA00023136"/>
    </source>
</evidence>
<protein>
    <recommendedName>
        <fullName evidence="6">ABC-2 type transporter transmembrane domain-containing protein</fullName>
    </recommendedName>
</protein>
<evidence type="ECO:0000313" key="7">
    <source>
        <dbReference type="EMBL" id="OTF69737.1"/>
    </source>
</evidence>
<name>A0A1Y3ANZ1_EURMA</name>
<keyword evidence="8" id="KW-1185">Reference proteome</keyword>
<keyword evidence="2 5" id="KW-0812">Transmembrane</keyword>
<dbReference type="GO" id="GO:0140359">
    <property type="term" value="F:ABC-type transporter activity"/>
    <property type="evidence" value="ECO:0007669"/>
    <property type="project" value="InterPro"/>
</dbReference>
<evidence type="ECO:0000256" key="2">
    <source>
        <dbReference type="ARBA" id="ARBA00022692"/>
    </source>
</evidence>
<feature type="transmembrane region" description="Helical" evidence="5">
    <location>
        <begin position="123"/>
        <end position="146"/>
    </location>
</feature>
<dbReference type="EMBL" id="MUJZ01069058">
    <property type="protein sequence ID" value="OTF69737.1"/>
    <property type="molecule type" value="Genomic_DNA"/>
</dbReference>
<feature type="transmembrane region" description="Helical" evidence="5">
    <location>
        <begin position="89"/>
        <end position="111"/>
    </location>
</feature>
<feature type="transmembrane region" description="Helical" evidence="5">
    <location>
        <begin position="48"/>
        <end position="69"/>
    </location>
</feature>
<dbReference type="Pfam" id="PF01061">
    <property type="entry name" value="ABC2_membrane"/>
    <property type="match status" value="1"/>
</dbReference>
<dbReference type="AlphaFoldDB" id="A0A1Y3ANZ1"/>
<organism evidence="7 8">
    <name type="scientific">Euroglyphus maynei</name>
    <name type="common">Mayne's house dust mite</name>
    <dbReference type="NCBI Taxonomy" id="6958"/>
    <lineage>
        <taxon>Eukaryota</taxon>
        <taxon>Metazoa</taxon>
        <taxon>Ecdysozoa</taxon>
        <taxon>Arthropoda</taxon>
        <taxon>Chelicerata</taxon>
        <taxon>Arachnida</taxon>
        <taxon>Acari</taxon>
        <taxon>Acariformes</taxon>
        <taxon>Sarcoptiformes</taxon>
        <taxon>Astigmata</taxon>
        <taxon>Psoroptidia</taxon>
        <taxon>Analgoidea</taxon>
        <taxon>Pyroglyphidae</taxon>
        <taxon>Pyroglyphinae</taxon>
        <taxon>Euroglyphus</taxon>
    </lineage>
</organism>
<feature type="transmembrane region" description="Helical" evidence="5">
    <location>
        <begin position="185"/>
        <end position="206"/>
    </location>
</feature>
<comment type="caution">
    <text evidence="7">The sequence shown here is derived from an EMBL/GenBank/DDBJ whole genome shotgun (WGS) entry which is preliminary data.</text>
</comment>
<feature type="transmembrane region" description="Helical" evidence="5">
    <location>
        <begin position="234"/>
        <end position="259"/>
    </location>
</feature>
<evidence type="ECO:0000259" key="6">
    <source>
        <dbReference type="Pfam" id="PF01061"/>
    </source>
</evidence>
<sequence>MKSLIVLVFRYIHYVRGYLWQKDEFNSTCNQTKDKEDEDFHLQISFTYICWIYGLFIFLVLLQAAIMFSKEIVFFFNEHRNGWYSTGSFYLMKIFTELIPIIPVIFIYCYIVNIYEPILPGIYYWIVFYLIIGTLAAQAIGHLIAIITLGEFIALIISIPAIQTMALLVSNMVTPVKRLHYTYQFLANFLPTRFGVEALSLLQYGFNRCRRKQVQKLLYRLRMENDEHKHHSAFLMNTIIMLVFIVIFYRIIALLLLLIKTNRYENRRKRAQNIIIYHKNLKRSNVIIPGLQCHNELIIKKIQI</sequence>
<gene>
    <name evidence="7" type="ORF">BLA29_004511</name>
</gene>
<dbReference type="Proteomes" id="UP000194236">
    <property type="component" value="Unassembled WGS sequence"/>
</dbReference>
<accession>A0A1Y3ANZ1</accession>
<evidence type="ECO:0000313" key="8">
    <source>
        <dbReference type="Proteomes" id="UP000194236"/>
    </source>
</evidence>
<feature type="domain" description="ABC-2 type transporter transmembrane" evidence="6">
    <location>
        <begin position="49"/>
        <end position="203"/>
    </location>
</feature>
<dbReference type="InterPro" id="IPR013525">
    <property type="entry name" value="ABC2_TM"/>
</dbReference>
<comment type="subcellular location">
    <subcellularLocation>
        <location evidence="1">Membrane</location>
        <topology evidence="1">Multi-pass membrane protein</topology>
    </subcellularLocation>
</comment>
<feature type="transmembrane region" description="Helical" evidence="5">
    <location>
        <begin position="152"/>
        <end position="173"/>
    </location>
</feature>
<keyword evidence="3 5" id="KW-1133">Transmembrane helix</keyword>
<dbReference type="OrthoDB" id="6489438at2759"/>
<evidence type="ECO:0000256" key="5">
    <source>
        <dbReference type="SAM" id="Phobius"/>
    </source>
</evidence>
<reference evidence="7 8" key="1">
    <citation type="submission" date="2017-03" db="EMBL/GenBank/DDBJ databases">
        <title>Genome Survey of Euroglyphus maynei.</title>
        <authorList>
            <person name="Arlian L.G."/>
            <person name="Morgan M.S."/>
            <person name="Rider S.D."/>
        </authorList>
    </citation>
    <scope>NUCLEOTIDE SEQUENCE [LARGE SCALE GENOMIC DNA]</scope>
    <source>
        <strain evidence="7">Arlian Lab</strain>
        <tissue evidence="7">Whole body</tissue>
    </source>
</reference>
<evidence type="ECO:0000256" key="1">
    <source>
        <dbReference type="ARBA" id="ARBA00004141"/>
    </source>
</evidence>
<evidence type="ECO:0000256" key="3">
    <source>
        <dbReference type="ARBA" id="ARBA00022989"/>
    </source>
</evidence>
<dbReference type="GO" id="GO:0016020">
    <property type="term" value="C:membrane"/>
    <property type="evidence" value="ECO:0007669"/>
    <property type="project" value="UniProtKB-SubCell"/>
</dbReference>